<accession>A0AAD8GZP5</accession>
<reference evidence="2" key="1">
    <citation type="submission" date="2023-02" db="EMBL/GenBank/DDBJ databases">
        <title>Genome of toxic invasive species Heracleum sosnowskyi carries increased number of genes despite the absence of recent whole-genome duplications.</title>
        <authorList>
            <person name="Schelkunov M."/>
            <person name="Shtratnikova V."/>
            <person name="Makarenko M."/>
            <person name="Klepikova A."/>
            <person name="Omelchenko D."/>
            <person name="Novikova G."/>
            <person name="Obukhova E."/>
            <person name="Bogdanov V."/>
            <person name="Penin A."/>
            <person name="Logacheva M."/>
        </authorList>
    </citation>
    <scope>NUCLEOTIDE SEQUENCE</scope>
    <source>
        <strain evidence="2">Hsosn_3</strain>
        <tissue evidence="2">Leaf</tissue>
    </source>
</reference>
<reference evidence="2" key="2">
    <citation type="submission" date="2023-05" db="EMBL/GenBank/DDBJ databases">
        <authorList>
            <person name="Schelkunov M.I."/>
        </authorList>
    </citation>
    <scope>NUCLEOTIDE SEQUENCE</scope>
    <source>
        <strain evidence="2">Hsosn_3</strain>
        <tissue evidence="2">Leaf</tissue>
    </source>
</reference>
<proteinExistence type="predicted"/>
<evidence type="ECO:0000313" key="3">
    <source>
        <dbReference type="Proteomes" id="UP001237642"/>
    </source>
</evidence>
<sequence length="232" mass="26892">MPSKCPWSARKILNARPLALTHLHYHVGQNSRFFLWHDPLVHNRPLLEQFDHSITSTMDLPIRSRAGQIINNGEWIRFSTNHVDAMALRHLLNTTTIVDQDYITWDDMRAKWVKCSSIYHSLRISADPPDWIGKIRHPYAIPRCSITLWLALKNRLLTKDRMINFGMLVTNGNCVLCHCMLETAQHLFMDCPYTSALLTGILWPIVNKWQDLLDGNFLIGTTTRVKKLCSYL</sequence>
<comment type="caution">
    <text evidence="2">The sequence shown here is derived from an EMBL/GenBank/DDBJ whole genome shotgun (WGS) entry which is preliminary data.</text>
</comment>
<dbReference type="InterPro" id="IPR026960">
    <property type="entry name" value="RVT-Znf"/>
</dbReference>
<gene>
    <name evidence="2" type="ORF">POM88_050390</name>
</gene>
<dbReference type="EMBL" id="JAUIZM010000011">
    <property type="protein sequence ID" value="KAK1357134.1"/>
    <property type="molecule type" value="Genomic_DNA"/>
</dbReference>
<dbReference type="Proteomes" id="UP001237642">
    <property type="component" value="Unassembled WGS sequence"/>
</dbReference>
<protein>
    <recommendedName>
        <fullName evidence="1">Reverse transcriptase zinc-binding domain-containing protein</fullName>
    </recommendedName>
</protein>
<evidence type="ECO:0000259" key="1">
    <source>
        <dbReference type="Pfam" id="PF13966"/>
    </source>
</evidence>
<feature type="domain" description="Reverse transcriptase zinc-binding" evidence="1">
    <location>
        <begin position="115"/>
        <end position="196"/>
    </location>
</feature>
<name>A0AAD8GZP5_9APIA</name>
<keyword evidence="3" id="KW-1185">Reference proteome</keyword>
<dbReference type="AlphaFoldDB" id="A0AAD8GZP5"/>
<evidence type="ECO:0000313" key="2">
    <source>
        <dbReference type="EMBL" id="KAK1357134.1"/>
    </source>
</evidence>
<dbReference type="Pfam" id="PF13966">
    <property type="entry name" value="zf-RVT"/>
    <property type="match status" value="1"/>
</dbReference>
<organism evidence="2 3">
    <name type="scientific">Heracleum sosnowskyi</name>
    <dbReference type="NCBI Taxonomy" id="360622"/>
    <lineage>
        <taxon>Eukaryota</taxon>
        <taxon>Viridiplantae</taxon>
        <taxon>Streptophyta</taxon>
        <taxon>Embryophyta</taxon>
        <taxon>Tracheophyta</taxon>
        <taxon>Spermatophyta</taxon>
        <taxon>Magnoliopsida</taxon>
        <taxon>eudicotyledons</taxon>
        <taxon>Gunneridae</taxon>
        <taxon>Pentapetalae</taxon>
        <taxon>asterids</taxon>
        <taxon>campanulids</taxon>
        <taxon>Apiales</taxon>
        <taxon>Apiaceae</taxon>
        <taxon>Apioideae</taxon>
        <taxon>apioid superclade</taxon>
        <taxon>Tordylieae</taxon>
        <taxon>Tordyliinae</taxon>
        <taxon>Heracleum</taxon>
    </lineage>
</organism>